<dbReference type="HOGENOM" id="CLU_076015_1_0_9"/>
<protein>
    <recommendedName>
        <fullName evidence="4">CAAX amino terminal protease family protein</fullName>
    </recommendedName>
</protein>
<dbReference type="Pfam" id="PF10086">
    <property type="entry name" value="YhfC"/>
    <property type="match status" value="2"/>
</dbReference>
<keyword evidence="1" id="KW-1133">Transmembrane helix</keyword>
<comment type="caution">
    <text evidence="2">The sequence shown here is derived from an EMBL/GenBank/DDBJ whole genome shotgun (WGS) entry which is preliminary data.</text>
</comment>
<dbReference type="EMBL" id="ACIL03000016">
    <property type="protein sequence ID" value="ESL02264.1"/>
    <property type="molecule type" value="Genomic_DNA"/>
</dbReference>
<gene>
    <name evidence="2" type="ORF">GCWU0000282_002398</name>
</gene>
<evidence type="ECO:0000313" key="2">
    <source>
        <dbReference type="EMBL" id="ESL02264.1"/>
    </source>
</evidence>
<dbReference type="STRING" id="592026.GCWU0000282_002398"/>
<name>V2XJC4_9FIRM</name>
<keyword evidence="3" id="KW-1185">Reference proteome</keyword>
<evidence type="ECO:0000313" key="3">
    <source>
        <dbReference type="Proteomes" id="UP000018227"/>
    </source>
</evidence>
<dbReference type="eggNOG" id="COG4377">
    <property type="taxonomic scope" value="Bacteria"/>
</dbReference>
<reference evidence="2 3" key="1">
    <citation type="submission" date="2013-06" db="EMBL/GenBank/DDBJ databases">
        <authorList>
            <person name="Weinstock G."/>
            <person name="Sodergren E."/>
            <person name="Clifton S."/>
            <person name="Fulton L."/>
            <person name="Fulton B."/>
            <person name="Courtney L."/>
            <person name="Fronick C."/>
            <person name="Harrison M."/>
            <person name="Strong C."/>
            <person name="Farmer C."/>
            <person name="Delahaunty K."/>
            <person name="Markovic C."/>
            <person name="Hall O."/>
            <person name="Minx P."/>
            <person name="Tomlinson C."/>
            <person name="Mitreva M."/>
            <person name="Nelson J."/>
            <person name="Hou S."/>
            <person name="Wollam A."/>
            <person name="Pepin K.H."/>
            <person name="Johnson M."/>
            <person name="Bhonagiri V."/>
            <person name="Nash W.E."/>
            <person name="Warren W."/>
            <person name="Chinwalla A."/>
            <person name="Mardis E.R."/>
            <person name="Wilson R.K."/>
        </authorList>
    </citation>
    <scope>NUCLEOTIDE SEQUENCE [LARGE SCALE GENOMIC DNA]</scope>
    <source>
        <strain evidence="2 3">ATCC 51271</strain>
    </source>
</reference>
<proteinExistence type="predicted"/>
<evidence type="ECO:0008006" key="4">
    <source>
        <dbReference type="Google" id="ProtNLM"/>
    </source>
</evidence>
<dbReference type="Proteomes" id="UP000018227">
    <property type="component" value="Unassembled WGS sequence"/>
</dbReference>
<feature type="transmembrane region" description="Helical" evidence="1">
    <location>
        <begin position="117"/>
        <end position="138"/>
    </location>
</feature>
<accession>V2XJC4</accession>
<keyword evidence="1" id="KW-0472">Membrane</keyword>
<keyword evidence="1" id="KW-0812">Transmembrane</keyword>
<evidence type="ECO:0000256" key="1">
    <source>
        <dbReference type="SAM" id="Phobius"/>
    </source>
</evidence>
<feature type="transmembrane region" description="Helical" evidence="1">
    <location>
        <begin position="42"/>
        <end position="63"/>
    </location>
</feature>
<feature type="transmembrane region" description="Helical" evidence="1">
    <location>
        <begin position="145"/>
        <end position="165"/>
    </location>
</feature>
<feature type="transmembrane region" description="Helical" evidence="1">
    <location>
        <begin position="171"/>
        <end position="190"/>
    </location>
</feature>
<sequence length="199" mass="22487">MVMKTLRYLYLFVLGLLSFLVSQILTRIPLLGILTKNPKFIIFQINNALLVGCLIAVSAGVFEEVFRFLFRRFLVREGVKISEPIIFGLGHSLMEIIYIFIPVILSSGLSVISSLGIIERIIATLIHIELSIIIWNGFLENKKYLYLLLAVLLHSICDILIPVAMSVGIGSYALEMLFFAVTVIIGVITLRINRMEWKL</sequence>
<dbReference type="InterPro" id="IPR011397">
    <property type="entry name" value="YhfC"/>
</dbReference>
<dbReference type="AlphaFoldDB" id="V2XJC4"/>
<feature type="transmembrane region" description="Helical" evidence="1">
    <location>
        <begin position="84"/>
        <end position="105"/>
    </location>
</feature>
<organism evidence="2 3">
    <name type="scientific">Catonella morbi ATCC 51271</name>
    <dbReference type="NCBI Taxonomy" id="592026"/>
    <lineage>
        <taxon>Bacteria</taxon>
        <taxon>Bacillati</taxon>
        <taxon>Bacillota</taxon>
        <taxon>Clostridia</taxon>
        <taxon>Lachnospirales</taxon>
        <taxon>Lachnospiraceae</taxon>
        <taxon>Catonella</taxon>
    </lineage>
</organism>